<evidence type="ECO:0000256" key="13">
    <source>
        <dbReference type="SAM" id="Phobius"/>
    </source>
</evidence>
<dbReference type="SUPFAM" id="SSF52058">
    <property type="entry name" value="L domain-like"/>
    <property type="match status" value="3"/>
</dbReference>
<evidence type="ECO:0000256" key="9">
    <source>
        <dbReference type="ARBA" id="ARBA00023136"/>
    </source>
</evidence>
<dbReference type="Pfam" id="PF13855">
    <property type="entry name" value="LRR_8"/>
    <property type="match status" value="3"/>
</dbReference>
<keyword evidence="6 14" id="KW-0732">Signal</keyword>
<evidence type="ECO:0000313" key="17">
    <source>
        <dbReference type="Proteomes" id="UP000594261"/>
    </source>
</evidence>
<keyword evidence="10" id="KW-0675">Receptor</keyword>
<dbReference type="Gene3D" id="3.30.1490.310">
    <property type="match status" value="1"/>
</dbReference>
<proteinExistence type="inferred from homology"/>
<accession>A0A7N2R2A4</accession>
<dbReference type="FunCoup" id="A0A7N2R2A4">
    <property type="interactions" value="139"/>
</dbReference>
<dbReference type="Gene3D" id="3.80.10.10">
    <property type="entry name" value="Ribonuclease Inhibitor"/>
    <property type="match status" value="3"/>
</dbReference>
<name>A0A7N2R2A4_QUELO</name>
<dbReference type="FunFam" id="3.80.10.10:FF:000095">
    <property type="entry name" value="LRR receptor-like serine/threonine-protein kinase GSO1"/>
    <property type="match status" value="1"/>
</dbReference>
<feature type="region of interest" description="Disordered" evidence="12">
    <location>
        <begin position="1220"/>
        <end position="1276"/>
    </location>
</feature>
<evidence type="ECO:0000256" key="4">
    <source>
        <dbReference type="ARBA" id="ARBA00022614"/>
    </source>
</evidence>
<dbReference type="PANTHER" id="PTHR48062">
    <property type="entry name" value="RECEPTOR-LIKE PROTEIN 14"/>
    <property type="match status" value="1"/>
</dbReference>
<keyword evidence="3" id="KW-1003">Cell membrane</keyword>
<dbReference type="EnsemblPlants" id="QL04p004701:mrna">
    <property type="protein sequence ID" value="QL04p004701:mrna"/>
    <property type="gene ID" value="QL04p004701"/>
</dbReference>
<keyword evidence="8 13" id="KW-1133">Transmembrane helix</keyword>
<dbReference type="SUPFAM" id="SSF52047">
    <property type="entry name" value="RNI-like"/>
    <property type="match status" value="1"/>
</dbReference>
<evidence type="ECO:0000256" key="2">
    <source>
        <dbReference type="ARBA" id="ARBA00009592"/>
    </source>
</evidence>
<evidence type="ECO:0000256" key="10">
    <source>
        <dbReference type="ARBA" id="ARBA00023170"/>
    </source>
</evidence>
<evidence type="ECO:0000256" key="6">
    <source>
        <dbReference type="ARBA" id="ARBA00022729"/>
    </source>
</evidence>
<dbReference type="SMART" id="SM00369">
    <property type="entry name" value="LRR_TYP"/>
    <property type="match status" value="14"/>
</dbReference>
<dbReference type="Pfam" id="PF08263">
    <property type="entry name" value="LRRNT_2"/>
    <property type="match status" value="1"/>
</dbReference>
<comment type="similarity">
    <text evidence="2">Belongs to the RLP family.</text>
</comment>
<evidence type="ECO:0000256" key="12">
    <source>
        <dbReference type="SAM" id="MobiDB-lite"/>
    </source>
</evidence>
<evidence type="ECO:0000256" key="5">
    <source>
        <dbReference type="ARBA" id="ARBA00022692"/>
    </source>
</evidence>
<dbReference type="PANTHER" id="PTHR48062:SF21">
    <property type="entry name" value="RECEPTOR-LIKE PROTEIN 12"/>
    <property type="match status" value="1"/>
</dbReference>
<dbReference type="Proteomes" id="UP000594261">
    <property type="component" value="Chromosome 4"/>
</dbReference>
<dbReference type="AlphaFoldDB" id="A0A7N2R2A4"/>
<dbReference type="GO" id="GO:0005886">
    <property type="term" value="C:plasma membrane"/>
    <property type="evidence" value="ECO:0007669"/>
    <property type="project" value="UniProtKB-SubCell"/>
</dbReference>
<comment type="subcellular location">
    <subcellularLocation>
        <location evidence="1">Cell membrane</location>
        <topology evidence="1">Single-pass type I membrane protein</topology>
    </subcellularLocation>
</comment>
<keyword evidence="4" id="KW-0433">Leucine-rich repeat</keyword>
<protein>
    <recommendedName>
        <fullName evidence="15">Leucine-rich repeat-containing N-terminal plant-type domain-containing protein</fullName>
    </recommendedName>
</protein>
<feature type="transmembrane region" description="Helical" evidence="13">
    <location>
        <begin position="1062"/>
        <end position="1085"/>
    </location>
</feature>
<evidence type="ECO:0000256" key="14">
    <source>
        <dbReference type="SAM" id="SignalP"/>
    </source>
</evidence>
<feature type="chain" id="PRO_5029460383" description="Leucine-rich repeat-containing N-terminal plant-type domain-containing protein" evidence="14">
    <location>
        <begin position="26"/>
        <end position="1276"/>
    </location>
</feature>
<evidence type="ECO:0000259" key="15">
    <source>
        <dbReference type="Pfam" id="PF08263"/>
    </source>
</evidence>
<keyword evidence="9 13" id="KW-0472">Membrane</keyword>
<evidence type="ECO:0000256" key="3">
    <source>
        <dbReference type="ARBA" id="ARBA00022475"/>
    </source>
</evidence>
<dbReference type="Pfam" id="PF00560">
    <property type="entry name" value="LRR_1"/>
    <property type="match status" value="4"/>
</dbReference>
<dbReference type="InterPro" id="IPR013210">
    <property type="entry name" value="LRR_N_plant-typ"/>
</dbReference>
<feature type="transmembrane region" description="Helical" evidence="13">
    <location>
        <begin position="1011"/>
        <end position="1033"/>
    </location>
</feature>
<dbReference type="InterPro" id="IPR001611">
    <property type="entry name" value="Leu-rich_rpt"/>
</dbReference>
<dbReference type="InParanoid" id="A0A7N2R2A4"/>
<dbReference type="InterPro" id="IPR003591">
    <property type="entry name" value="Leu-rich_rpt_typical-subtyp"/>
</dbReference>
<dbReference type="InterPro" id="IPR051502">
    <property type="entry name" value="RLP_Defense_Trigger"/>
</dbReference>
<evidence type="ECO:0000256" key="11">
    <source>
        <dbReference type="ARBA" id="ARBA00023180"/>
    </source>
</evidence>
<organism evidence="16 17">
    <name type="scientific">Quercus lobata</name>
    <name type="common">Valley oak</name>
    <dbReference type="NCBI Taxonomy" id="97700"/>
    <lineage>
        <taxon>Eukaryota</taxon>
        <taxon>Viridiplantae</taxon>
        <taxon>Streptophyta</taxon>
        <taxon>Embryophyta</taxon>
        <taxon>Tracheophyta</taxon>
        <taxon>Spermatophyta</taxon>
        <taxon>Magnoliopsida</taxon>
        <taxon>eudicotyledons</taxon>
        <taxon>Gunneridae</taxon>
        <taxon>Pentapetalae</taxon>
        <taxon>rosids</taxon>
        <taxon>fabids</taxon>
        <taxon>Fagales</taxon>
        <taxon>Fagaceae</taxon>
        <taxon>Quercus</taxon>
    </lineage>
</organism>
<dbReference type="Gramene" id="QL04p004701:mrna">
    <property type="protein sequence ID" value="QL04p004701:mrna"/>
    <property type="gene ID" value="QL04p004701"/>
</dbReference>
<evidence type="ECO:0000256" key="7">
    <source>
        <dbReference type="ARBA" id="ARBA00022737"/>
    </source>
</evidence>
<dbReference type="EMBL" id="LRBV02000004">
    <property type="status" value="NOT_ANNOTATED_CDS"/>
    <property type="molecule type" value="Genomic_DNA"/>
</dbReference>
<sequence length="1276" mass="142010">MELGRFWWWPVVLVLVHFGMNGCFGCWEQERIALLQYKVSTVNYTDKYFFTPWDSADKESDCCEWERVKCNITTGHVIQLALNLTISYWSRESGGGWYFNASLFLPFEELQYLDLSENEIRRWVPNEGFERFSALKKLEVLHLENNNFNNSILSSLSGIASLKELYLGSNNLNGSMPIQGFGSLSLLSKLEVLHLESNNFNNSVFSSLSGIASLKELDFSVNNLNGSIHIQEFEEFSNLENLYMRGNEINEFVTKKDTNILSKLQLLDLSSNNFNARILESLAAFPSLKTLDLSFNNLKGLFTTKELGELNNLEELYLEYSSIDKSFLHKIGVMTSLNILEMNGCGLMGSLPPQGWCELRKLQEIDLSYNNFEGILPSCMANLTSLRVLDLSYNNFNGNIDQSPLSSLSSLEYLSFSNNNFLIPSTLSFLFNLSNLKILLSDNNILALESDSHTWIPKFQLKVFSLSNCSFNILNSTLPKFLHYQYDLRAITLSHNQLVGQFPNWLLENNTRLEVFILNNNSFTGPFVVPYDIRSRIFTIDISDNYLHGPIPTNLGLIFPNLDYLKLSNNEFQGSIPSSFGNLVFLRRLDLSGNNFSGTVPIHFIMGCYQLELLTLSNNSFSGPIFPTNFNLTKLQFLHLDNNHFSGMLPTWMGNMSSLMQIVIAKNHFEGPIPIELCKLLSLTFLDLSDNNLSGSIPSCFNTSSIKFFQLNKNFLSGPIPTAFPNNSNLLVLNLRDNHLTGNIPNWIGSLSALRILLLKSNYLGGQIRIQLCLLQNLNILDLSYNKFSGSIPLCLSNITFDASARRTFSRDSYGELFLSNSLSLSRNIEDLNNFMHMSNGDVNAFEEVEFATKSRTYSYKGDILEYMFGVDLSCNNLSGEIPPKLGRMSSNIRALNLSHNNLSGPIPVTFSNLKEIESLDLSFNNLNGKIPPQLTEMTSLAVFSVAHNNLSGTTPDRKNQFITFDESSYEGNPLLCGPPLRNGCTKLRPPSTMPVDNEGEVGGSFMDKDVFYISFMVAYITVMLGIVAVLYINPYWRTVWFNLIEGMLSEAYTLFSEAFSILQQICYSIILPSLNSFVMAIWLFSTMDLTKQNLHCSTSQALLLPSLSSGPDHHGVAATFAHPDLIQAFQAAATARGSGTSGTSVNKSLNAAIIGDNPPRGRGVDERAARAAAEVRKKAAAWGLLIHPHGIPVQAMPPLTQLLNIINLGVTPNAAEGGETDGVKKIANGHPSNGPVDSKNDELTSAQEDQAPIGLGTGLASLDAKKQKAKAKATT</sequence>
<reference evidence="16" key="2">
    <citation type="submission" date="2021-01" db="UniProtKB">
        <authorList>
            <consortium name="EnsemblPlants"/>
        </authorList>
    </citation>
    <scope>IDENTIFICATION</scope>
</reference>
<dbReference type="PRINTS" id="PR00019">
    <property type="entry name" value="LEURICHRPT"/>
</dbReference>
<evidence type="ECO:0000313" key="16">
    <source>
        <dbReference type="EnsemblPlants" id="QL04p004701:mrna"/>
    </source>
</evidence>
<keyword evidence="5 13" id="KW-0812">Transmembrane</keyword>
<evidence type="ECO:0000256" key="8">
    <source>
        <dbReference type="ARBA" id="ARBA00022989"/>
    </source>
</evidence>
<keyword evidence="11" id="KW-0325">Glycoprotein</keyword>
<evidence type="ECO:0000256" key="1">
    <source>
        <dbReference type="ARBA" id="ARBA00004251"/>
    </source>
</evidence>
<feature type="domain" description="Leucine-rich repeat-containing N-terminal plant-type" evidence="15">
    <location>
        <begin position="29"/>
        <end position="71"/>
    </location>
</feature>
<dbReference type="InterPro" id="IPR032675">
    <property type="entry name" value="LRR_dom_sf"/>
</dbReference>
<dbReference type="PROSITE" id="PS51450">
    <property type="entry name" value="LRR"/>
    <property type="match status" value="1"/>
</dbReference>
<dbReference type="FunFam" id="3.80.10.10:FF:000111">
    <property type="entry name" value="LRR receptor-like serine/threonine-protein kinase ERECTA"/>
    <property type="match status" value="1"/>
</dbReference>
<feature type="signal peptide" evidence="14">
    <location>
        <begin position="1"/>
        <end position="25"/>
    </location>
</feature>
<keyword evidence="17" id="KW-1185">Reference proteome</keyword>
<reference evidence="16 17" key="1">
    <citation type="journal article" date="2016" name="G3 (Bethesda)">
        <title>First Draft Assembly and Annotation of the Genome of a California Endemic Oak Quercus lobata Nee (Fagaceae).</title>
        <authorList>
            <person name="Sork V.L."/>
            <person name="Fitz-Gibbon S.T."/>
            <person name="Puiu D."/>
            <person name="Crepeau M."/>
            <person name="Gugger P.F."/>
            <person name="Sherman R."/>
            <person name="Stevens K."/>
            <person name="Langley C.H."/>
            <person name="Pellegrini M."/>
            <person name="Salzberg S.L."/>
        </authorList>
    </citation>
    <scope>NUCLEOTIDE SEQUENCE [LARGE SCALE GENOMIC DNA]</scope>
    <source>
        <strain evidence="16 17">cv. SW786</strain>
    </source>
</reference>
<keyword evidence="7" id="KW-0677">Repeat</keyword>